<proteinExistence type="predicted"/>
<dbReference type="PANTHER" id="PTHR47328:SF1">
    <property type="entry name" value="RUTC FAMILY PROTEIN YOAB"/>
    <property type="match status" value="1"/>
</dbReference>
<name>A0A2M8RAF5_9BRAD</name>
<dbReference type="InterPro" id="IPR006175">
    <property type="entry name" value="YjgF/YER057c/UK114"/>
</dbReference>
<dbReference type="CDD" id="cd06150">
    <property type="entry name" value="YjgF_YER057c_UK114_like_2"/>
    <property type="match status" value="1"/>
</dbReference>
<dbReference type="PANTHER" id="PTHR47328">
    <property type="match status" value="1"/>
</dbReference>
<sequence>MITRSLPYEGLLHEIVEHNGVLYLGGIVPEDAGLDMAGQADDVLRQLKTLLDGAGSDLSCVLQVTIFLADLADKAALNQVWKRYFTADHLPARAAIGVANLGPGVRLELTATAARR</sequence>
<protein>
    <submittedName>
        <fullName evidence="1">RidA family protein</fullName>
    </submittedName>
</protein>
<gene>
    <name evidence="1" type="ORF">CVM73_11890</name>
</gene>
<evidence type="ECO:0000313" key="1">
    <source>
        <dbReference type="EMBL" id="PJG54804.1"/>
    </source>
</evidence>
<dbReference type="RefSeq" id="WP_100232173.1">
    <property type="nucleotide sequence ID" value="NZ_PGVG01000008.1"/>
</dbReference>
<dbReference type="AlphaFoldDB" id="A0A2M8RAF5"/>
<comment type="caution">
    <text evidence="1">The sequence shown here is derived from an EMBL/GenBank/DDBJ whole genome shotgun (WGS) entry which is preliminary data.</text>
</comment>
<reference evidence="1 2" key="1">
    <citation type="submission" date="2017-11" db="EMBL/GenBank/DDBJ databases">
        <title>Bradyrhizobium forestalis sp. nov., an efficient nitrogen-fixing bacterium isolated from nodules of forest legume species in the Amazon.</title>
        <authorList>
            <person name="Costa E.M."/>
            <person name="Guimaraes A."/>
            <person name="Carvalho T.S."/>
            <person name="Rodrigues T.L."/>
            <person name="Ribeiro P.R.A."/>
            <person name="Lebbe L."/>
            <person name="Willems A."/>
            <person name="Moreira F.M.S."/>
        </authorList>
    </citation>
    <scope>NUCLEOTIDE SEQUENCE [LARGE SCALE GENOMIC DNA]</scope>
    <source>
        <strain evidence="1 2">INPA54B</strain>
    </source>
</reference>
<dbReference type="OrthoDB" id="9803101at2"/>
<organism evidence="1 2">
    <name type="scientific">Bradyrhizobium forestalis</name>
    <dbReference type="NCBI Taxonomy" id="1419263"/>
    <lineage>
        <taxon>Bacteria</taxon>
        <taxon>Pseudomonadati</taxon>
        <taxon>Pseudomonadota</taxon>
        <taxon>Alphaproteobacteria</taxon>
        <taxon>Hyphomicrobiales</taxon>
        <taxon>Nitrobacteraceae</taxon>
        <taxon>Bradyrhizobium</taxon>
    </lineage>
</organism>
<dbReference type="InterPro" id="IPR035959">
    <property type="entry name" value="RutC-like_sf"/>
</dbReference>
<evidence type="ECO:0000313" key="2">
    <source>
        <dbReference type="Proteomes" id="UP000231194"/>
    </source>
</evidence>
<dbReference type="Pfam" id="PF01042">
    <property type="entry name" value="Ribonuc_L-PSP"/>
    <property type="match status" value="1"/>
</dbReference>
<dbReference type="SUPFAM" id="SSF55298">
    <property type="entry name" value="YjgF-like"/>
    <property type="match status" value="1"/>
</dbReference>
<dbReference type="InterPro" id="IPR035709">
    <property type="entry name" value="YoaB-like"/>
</dbReference>
<dbReference type="Gene3D" id="3.30.1330.40">
    <property type="entry name" value="RutC-like"/>
    <property type="match status" value="1"/>
</dbReference>
<accession>A0A2M8RAF5</accession>
<keyword evidence="2" id="KW-1185">Reference proteome</keyword>
<dbReference type="EMBL" id="PGVG01000008">
    <property type="protein sequence ID" value="PJG54804.1"/>
    <property type="molecule type" value="Genomic_DNA"/>
</dbReference>
<dbReference type="Proteomes" id="UP000231194">
    <property type="component" value="Unassembled WGS sequence"/>
</dbReference>